<gene>
    <name evidence="1" type="ORF">RRG08_053144</name>
</gene>
<organism evidence="1 2">
    <name type="scientific">Elysia crispata</name>
    <name type="common">lettuce slug</name>
    <dbReference type="NCBI Taxonomy" id="231223"/>
    <lineage>
        <taxon>Eukaryota</taxon>
        <taxon>Metazoa</taxon>
        <taxon>Spiralia</taxon>
        <taxon>Lophotrochozoa</taxon>
        <taxon>Mollusca</taxon>
        <taxon>Gastropoda</taxon>
        <taxon>Heterobranchia</taxon>
        <taxon>Euthyneura</taxon>
        <taxon>Panpulmonata</taxon>
        <taxon>Sacoglossa</taxon>
        <taxon>Placobranchoidea</taxon>
        <taxon>Plakobranchidae</taxon>
        <taxon>Elysia</taxon>
    </lineage>
</organism>
<reference evidence="1" key="1">
    <citation type="journal article" date="2023" name="G3 (Bethesda)">
        <title>A reference genome for the long-term kleptoplast-retaining sea slug Elysia crispata morphotype clarki.</title>
        <authorList>
            <person name="Eastman K.E."/>
            <person name="Pendleton A.L."/>
            <person name="Shaikh M.A."/>
            <person name="Suttiyut T."/>
            <person name="Ogas R."/>
            <person name="Tomko P."/>
            <person name="Gavelis G."/>
            <person name="Widhalm J.R."/>
            <person name="Wisecaver J.H."/>
        </authorList>
    </citation>
    <scope>NUCLEOTIDE SEQUENCE</scope>
    <source>
        <strain evidence="1">ECLA1</strain>
    </source>
</reference>
<dbReference type="Proteomes" id="UP001283361">
    <property type="component" value="Unassembled WGS sequence"/>
</dbReference>
<keyword evidence="2" id="KW-1185">Reference proteome</keyword>
<comment type="caution">
    <text evidence="1">The sequence shown here is derived from an EMBL/GenBank/DDBJ whole genome shotgun (WGS) entry which is preliminary data.</text>
</comment>
<name>A0AAE1DUI3_9GAST</name>
<sequence>MGAPAYIQRHSSSSLARKGCGIVTKVSKVSRTSKAQRGALLACLIRAHLSQPSWRAGWRTPIKGALSM</sequence>
<dbReference type="EMBL" id="JAWDGP010002434">
    <property type="protein sequence ID" value="KAK3783227.1"/>
    <property type="molecule type" value="Genomic_DNA"/>
</dbReference>
<dbReference type="AlphaFoldDB" id="A0AAE1DUI3"/>
<evidence type="ECO:0000313" key="1">
    <source>
        <dbReference type="EMBL" id="KAK3783227.1"/>
    </source>
</evidence>
<evidence type="ECO:0000313" key="2">
    <source>
        <dbReference type="Proteomes" id="UP001283361"/>
    </source>
</evidence>
<accession>A0AAE1DUI3</accession>
<protein>
    <submittedName>
        <fullName evidence="1">Uncharacterized protein</fullName>
    </submittedName>
</protein>
<proteinExistence type="predicted"/>